<feature type="non-terminal residue" evidence="2">
    <location>
        <position position="1"/>
    </location>
</feature>
<sequence>MVARAIGRAGRRGEGGKLSRLDYKLTRSAFRSWRDSTEAERDEEVRMNAKEERRRGGGNKVYRVIVRWEGGAKARGWARWLKATEDGMRREGHLGRIFKAAAGRWRLRNLGRAWETWKEVRWEGRRDEWEEEVKARCLRSLAVGAVKTDVRRAWIKWGWNVRKGRAVDLVGRAVRRMGTKDLARAVGKWRTASKEIEISEARSKALKLAGFRMGVVGGKVLLRLGFARIKDRYLRSKSASLILKVTGRMSRASTWSAWHTWVVQDARCRRALESRLAARLGREGGAARVWLWARNRAAARSGRALRTWRHAVHGMKERETRRRGEMKCVIGRLVGGQKYIAFNLWRKNALFDEGMNRVAAERDEWRKKAGVGGLERLVRKWGGRRVAEGWRTWRDMVGREGRRCRGIEKLVQWGMRGERRALGGRFGSWRGFVERERGAERRMEIRRLAVRGLALKACGGGKRWAWNRLRMQVAEALREEDRNSTRRRALARWGRAVTARVVRKAWGTWLIFCGGREKDGGCLREGVKSLKRETAALRMWGVMGGKVGRDLGRGWRTWVAHVVRCKEVEERRRSVDEIKRLAVRGVAIRAVTRSVGGGRRWAWNRMRMSVEIGRRRERIEGERVGALWRWIKGAKRRGITGAWITWRRKVREKAREKMWEDKAEEVAGEMVKEMKEEMKEEVAGEMKEMTEELKQKTEERRRLTGMKVAGIWRRGEGRANRRAIRKGWNKWREVKLGMERREIREKHAQIVRNRILTALWGAALKVAGEWKRWGWWKLREEVERVNYWKETRERQTRWLRRWGDRVGKGGKVEAWGKWREIVKEADRWERAGKEKRRRAAGLVKRWGGEVGRKAVGRCWRHWRSTVEVDKAMVEMEVKRELGEYMGKREGEGREEEEIKSLELAKFRVGLIHVGGMVKRWEGRALARGFRRLVEVLGEWRVEKKIDVEYEYIKDIMRSYGRLQGNVEGGTGGMEGLGGLGGLGLGGLGR</sequence>
<evidence type="ECO:0000256" key="1">
    <source>
        <dbReference type="SAM" id="Coils"/>
    </source>
</evidence>
<feature type="coiled-coil region" evidence="1">
    <location>
        <begin position="672"/>
        <end position="706"/>
    </location>
</feature>
<proteinExistence type="predicted"/>
<evidence type="ECO:0000313" key="3">
    <source>
        <dbReference type="Proteomes" id="UP001165082"/>
    </source>
</evidence>
<accession>A0A9W7A825</accession>
<keyword evidence="3" id="KW-1185">Reference proteome</keyword>
<reference evidence="2" key="1">
    <citation type="submission" date="2022-07" db="EMBL/GenBank/DDBJ databases">
        <title>Genome analysis of Parmales, a sister group of diatoms, reveals the evolutionary specialization of diatoms from phago-mixotrophs to photoautotrophs.</title>
        <authorList>
            <person name="Ban H."/>
            <person name="Sato S."/>
            <person name="Yoshikawa S."/>
            <person name="Kazumasa Y."/>
            <person name="Nakamura Y."/>
            <person name="Ichinomiya M."/>
            <person name="Saitoh K."/>
            <person name="Sato N."/>
            <person name="Blanc-Mathieu R."/>
            <person name="Endo H."/>
            <person name="Kuwata A."/>
            <person name="Ogata H."/>
        </authorList>
    </citation>
    <scope>NUCLEOTIDE SEQUENCE</scope>
</reference>
<name>A0A9W7A825_9STRA</name>
<organism evidence="2 3">
    <name type="scientific">Triparma retinervis</name>
    <dbReference type="NCBI Taxonomy" id="2557542"/>
    <lineage>
        <taxon>Eukaryota</taxon>
        <taxon>Sar</taxon>
        <taxon>Stramenopiles</taxon>
        <taxon>Ochrophyta</taxon>
        <taxon>Bolidophyceae</taxon>
        <taxon>Parmales</taxon>
        <taxon>Triparmaceae</taxon>
        <taxon>Triparma</taxon>
    </lineage>
</organism>
<dbReference type="AlphaFoldDB" id="A0A9W7A825"/>
<comment type="caution">
    <text evidence="2">The sequence shown here is derived from an EMBL/GenBank/DDBJ whole genome shotgun (WGS) entry which is preliminary data.</text>
</comment>
<evidence type="ECO:0000313" key="2">
    <source>
        <dbReference type="EMBL" id="GMH65851.1"/>
    </source>
</evidence>
<dbReference type="Proteomes" id="UP001165082">
    <property type="component" value="Unassembled WGS sequence"/>
</dbReference>
<gene>
    <name evidence="2" type="ORF">TrRE_jg2327</name>
</gene>
<keyword evidence="1" id="KW-0175">Coiled coil</keyword>
<protein>
    <submittedName>
        <fullName evidence="2">Uncharacterized protein</fullName>
    </submittedName>
</protein>
<dbReference type="EMBL" id="BRXZ01002592">
    <property type="protein sequence ID" value="GMH65851.1"/>
    <property type="molecule type" value="Genomic_DNA"/>
</dbReference>